<organism evidence="1 2">
    <name type="scientific">Roseiarcus fermentans</name>
    <dbReference type="NCBI Taxonomy" id="1473586"/>
    <lineage>
        <taxon>Bacteria</taxon>
        <taxon>Pseudomonadati</taxon>
        <taxon>Pseudomonadota</taxon>
        <taxon>Alphaproteobacteria</taxon>
        <taxon>Hyphomicrobiales</taxon>
        <taxon>Roseiarcaceae</taxon>
        <taxon>Roseiarcus</taxon>
    </lineage>
</organism>
<sequence>MTEAPAALIGVDWGSSNVRAYLMTGGGTILDAIASADGVATVAPGAFAATFRRLVGGWLDQWPALPVLASGMVGSRNGWREAPYVPCPADARAIAADLLAVEAAGRRVLIVPGLSCESEDGQPDVMRGEEVEILGIATQGARLVVLPGSHCKWVAVDEEEIARFQTFVTGELFAALRDHTLIGAFARTAPMGAPGEAFARGVLRGASAAQGADGSGLIGALFGARSLPLTGKLAEADAGDYLSGLLIGAEIVEARRRFPRENPQVAGASALAQRYLAAFAVLGERASAAPPGAAARGLLVVARQAGLL</sequence>
<name>A0A366FMI6_9HYPH</name>
<dbReference type="Proteomes" id="UP000253529">
    <property type="component" value="Unassembled WGS sequence"/>
</dbReference>
<keyword evidence="2" id="KW-1185">Reference proteome</keyword>
<dbReference type="GO" id="GO:0034194">
    <property type="term" value="P:D-galactonate catabolic process"/>
    <property type="evidence" value="ECO:0007669"/>
    <property type="project" value="InterPro"/>
</dbReference>
<dbReference type="InterPro" id="IPR042258">
    <property type="entry name" value="DGOK_N"/>
</dbReference>
<reference evidence="1 2" key="1">
    <citation type="submission" date="2018-06" db="EMBL/GenBank/DDBJ databases">
        <title>Genomic Encyclopedia of Type Strains, Phase IV (KMG-IV): sequencing the most valuable type-strain genomes for metagenomic binning, comparative biology and taxonomic classification.</title>
        <authorList>
            <person name="Goeker M."/>
        </authorList>
    </citation>
    <scope>NUCLEOTIDE SEQUENCE [LARGE SCALE GENOMIC DNA]</scope>
    <source>
        <strain evidence="1 2">DSM 24875</strain>
    </source>
</reference>
<dbReference type="Pfam" id="PF05035">
    <property type="entry name" value="DGOK"/>
    <property type="match status" value="1"/>
</dbReference>
<proteinExistence type="predicted"/>
<evidence type="ECO:0000313" key="1">
    <source>
        <dbReference type="EMBL" id="RBP15923.1"/>
    </source>
</evidence>
<keyword evidence="1" id="KW-0418">Kinase</keyword>
<dbReference type="RefSeq" id="WP_113888729.1">
    <property type="nucleotide sequence ID" value="NZ_QNRK01000007.1"/>
</dbReference>
<dbReference type="InterPro" id="IPR007729">
    <property type="entry name" value="DGOK"/>
</dbReference>
<protein>
    <submittedName>
        <fullName evidence="1">2-keto-3-deoxygalactonate kinase</fullName>
    </submittedName>
</protein>
<gene>
    <name evidence="1" type="ORF">DFR50_107193</name>
</gene>
<dbReference type="EMBL" id="QNRK01000007">
    <property type="protein sequence ID" value="RBP15923.1"/>
    <property type="molecule type" value="Genomic_DNA"/>
</dbReference>
<dbReference type="Gene3D" id="3.30.420.310">
    <property type="entry name" value="2-keto-3-deoxy-galactonokinase, C-terminal domain"/>
    <property type="match status" value="1"/>
</dbReference>
<keyword evidence="1" id="KW-0808">Transferase</keyword>
<dbReference type="AlphaFoldDB" id="A0A366FMI6"/>
<dbReference type="GO" id="GO:0008671">
    <property type="term" value="F:2-dehydro-3-deoxygalactonokinase activity"/>
    <property type="evidence" value="ECO:0007669"/>
    <property type="project" value="InterPro"/>
</dbReference>
<dbReference type="CDD" id="cd24012">
    <property type="entry name" value="ASKHA_NBD_KDGal-kinase"/>
    <property type="match status" value="1"/>
</dbReference>
<dbReference type="Gene3D" id="3.30.420.300">
    <property type="entry name" value="2-keto-3-deoxy-galactonokinase, substrate binding domain"/>
    <property type="match status" value="1"/>
</dbReference>
<evidence type="ECO:0000313" key="2">
    <source>
        <dbReference type="Proteomes" id="UP000253529"/>
    </source>
</evidence>
<dbReference type="InterPro" id="IPR042257">
    <property type="entry name" value="DGOK_C"/>
</dbReference>
<comment type="caution">
    <text evidence="1">The sequence shown here is derived from an EMBL/GenBank/DDBJ whole genome shotgun (WGS) entry which is preliminary data.</text>
</comment>
<dbReference type="OrthoDB" id="256574at2"/>
<accession>A0A366FMI6</accession>